<evidence type="ECO:0000256" key="1">
    <source>
        <dbReference type="ARBA" id="ARBA00000085"/>
    </source>
</evidence>
<dbReference type="OrthoDB" id="227596at2"/>
<dbReference type="Pfam" id="PF02518">
    <property type="entry name" value="HATPase_c"/>
    <property type="match status" value="1"/>
</dbReference>
<comment type="caution">
    <text evidence="12">The sequence shown here is derived from an EMBL/GenBank/DDBJ whole genome shotgun (WGS) entry which is preliminary data.</text>
</comment>
<dbReference type="GO" id="GO:0005524">
    <property type="term" value="F:ATP binding"/>
    <property type="evidence" value="ECO:0007669"/>
    <property type="project" value="UniProtKB-KW"/>
</dbReference>
<dbReference type="EC" id="2.7.13.3" evidence="2"/>
<keyword evidence="3" id="KW-0597">Phosphoprotein</keyword>
<evidence type="ECO:0000256" key="7">
    <source>
        <dbReference type="ARBA" id="ARBA00022840"/>
    </source>
</evidence>
<keyword evidence="9" id="KW-0812">Transmembrane</keyword>
<keyword evidence="7" id="KW-0067">ATP-binding</keyword>
<sequence length="424" mass="44680">MRASAGSDVVVAEKPASARFWARVLDAVSRLRMTSVMATLAVVAAISLVAVETTSAVVYYGVPLVVAFGLVIVQAGSIPVAVVRPTLGAVLSVVAALTLQWLSDADIGGPWPWWVALIISQTLTLFVVAVRANWLVAVSAWILAVASSAVLSRVLRPDLVDPSSINLVVFSSISGAALIIGIVLAQWGEIRAQLLRERSVSIEEYSRRRLVEDRARIARELHDVIAHGLSIINVQSTTAPYRNPGLDERVAQEFQEIAASSRQALGEMRALLGVLRDDVPSGVKPQPRVSDVGELVASAERAGMAVTLDWLEPQEMDDVTEVVGLAAYRIVQEALSNAIRHAPGTAVTVVGSRDERSLSITVTNTAPSGALPPSGEPGFGLVGMAERAASVAGTVSADADGHGGFVVRAILPLRGADYESVVLS</sequence>
<keyword evidence="8" id="KW-0902">Two-component regulatory system</keyword>
<name>A0A2V1HQC4_9MICO</name>
<dbReference type="Gene3D" id="1.20.5.1930">
    <property type="match status" value="1"/>
</dbReference>
<keyword evidence="6 12" id="KW-0418">Kinase</keyword>
<dbReference type="InterPro" id="IPR036890">
    <property type="entry name" value="HATPase_C_sf"/>
</dbReference>
<dbReference type="InterPro" id="IPR011712">
    <property type="entry name" value="Sig_transdc_His_kin_sub3_dim/P"/>
</dbReference>
<dbReference type="InterPro" id="IPR003594">
    <property type="entry name" value="HATPase_dom"/>
</dbReference>
<keyword evidence="5" id="KW-0547">Nucleotide-binding</keyword>
<gene>
    <name evidence="12" type="ORF">DDQ50_13725</name>
</gene>
<dbReference type="SUPFAM" id="SSF55874">
    <property type="entry name" value="ATPase domain of HSP90 chaperone/DNA topoisomerase II/histidine kinase"/>
    <property type="match status" value="1"/>
</dbReference>
<organism evidence="12 13">
    <name type="scientific">Amnibacterium flavum</name>
    <dbReference type="NCBI Taxonomy" id="2173173"/>
    <lineage>
        <taxon>Bacteria</taxon>
        <taxon>Bacillati</taxon>
        <taxon>Actinomycetota</taxon>
        <taxon>Actinomycetes</taxon>
        <taxon>Micrococcales</taxon>
        <taxon>Microbacteriaceae</taxon>
        <taxon>Amnibacterium</taxon>
    </lineage>
</organism>
<dbReference type="AlphaFoldDB" id="A0A2V1HQC4"/>
<evidence type="ECO:0000259" key="11">
    <source>
        <dbReference type="Pfam" id="PF07730"/>
    </source>
</evidence>
<dbReference type="InterPro" id="IPR050482">
    <property type="entry name" value="Sensor_HK_TwoCompSys"/>
</dbReference>
<dbReference type="RefSeq" id="WP_116757246.1">
    <property type="nucleotide sequence ID" value="NZ_JBHUEX010000001.1"/>
</dbReference>
<evidence type="ECO:0000313" key="13">
    <source>
        <dbReference type="Proteomes" id="UP000244893"/>
    </source>
</evidence>
<keyword evidence="9" id="KW-0472">Membrane</keyword>
<accession>A0A2V1HQC4</accession>
<evidence type="ECO:0000256" key="8">
    <source>
        <dbReference type="ARBA" id="ARBA00023012"/>
    </source>
</evidence>
<feature type="domain" description="Signal transduction histidine kinase subgroup 3 dimerisation and phosphoacceptor" evidence="11">
    <location>
        <begin position="214"/>
        <end position="278"/>
    </location>
</feature>
<feature type="domain" description="Histidine kinase/HSP90-like ATPase" evidence="10">
    <location>
        <begin position="326"/>
        <end position="414"/>
    </location>
</feature>
<feature type="transmembrane region" description="Helical" evidence="9">
    <location>
        <begin position="134"/>
        <end position="155"/>
    </location>
</feature>
<feature type="transmembrane region" description="Helical" evidence="9">
    <location>
        <begin position="33"/>
        <end position="51"/>
    </location>
</feature>
<evidence type="ECO:0000256" key="6">
    <source>
        <dbReference type="ARBA" id="ARBA00022777"/>
    </source>
</evidence>
<evidence type="ECO:0000256" key="4">
    <source>
        <dbReference type="ARBA" id="ARBA00022679"/>
    </source>
</evidence>
<keyword evidence="13" id="KW-1185">Reference proteome</keyword>
<keyword evidence="9" id="KW-1133">Transmembrane helix</keyword>
<feature type="transmembrane region" description="Helical" evidence="9">
    <location>
        <begin position="57"/>
        <end position="75"/>
    </location>
</feature>
<reference evidence="12 13" key="1">
    <citation type="submission" date="2018-05" db="EMBL/GenBank/DDBJ databases">
        <title>Amnibacterium sp. M8JJ-5, whole genome shotgun sequence.</title>
        <authorList>
            <person name="Tuo L."/>
        </authorList>
    </citation>
    <scope>NUCLEOTIDE SEQUENCE [LARGE SCALE GENOMIC DNA]</scope>
    <source>
        <strain evidence="12 13">M8JJ-5</strain>
    </source>
</reference>
<feature type="transmembrane region" description="Helical" evidence="9">
    <location>
        <begin position="82"/>
        <end position="99"/>
    </location>
</feature>
<dbReference type="Gene3D" id="3.30.565.10">
    <property type="entry name" value="Histidine kinase-like ATPase, C-terminal domain"/>
    <property type="match status" value="1"/>
</dbReference>
<dbReference type="GO" id="GO:0000155">
    <property type="term" value="F:phosphorelay sensor kinase activity"/>
    <property type="evidence" value="ECO:0007669"/>
    <property type="project" value="InterPro"/>
</dbReference>
<dbReference type="Proteomes" id="UP000244893">
    <property type="component" value="Unassembled WGS sequence"/>
</dbReference>
<evidence type="ECO:0000256" key="9">
    <source>
        <dbReference type="SAM" id="Phobius"/>
    </source>
</evidence>
<evidence type="ECO:0000256" key="5">
    <source>
        <dbReference type="ARBA" id="ARBA00022741"/>
    </source>
</evidence>
<dbReference type="PANTHER" id="PTHR24421:SF10">
    <property type="entry name" value="NITRATE_NITRITE SENSOR PROTEIN NARQ"/>
    <property type="match status" value="1"/>
</dbReference>
<evidence type="ECO:0000256" key="3">
    <source>
        <dbReference type="ARBA" id="ARBA00022553"/>
    </source>
</evidence>
<feature type="transmembrane region" description="Helical" evidence="9">
    <location>
        <begin position="111"/>
        <end position="129"/>
    </location>
</feature>
<dbReference type="CDD" id="cd16917">
    <property type="entry name" value="HATPase_UhpB-NarQ-NarX-like"/>
    <property type="match status" value="1"/>
</dbReference>
<dbReference type="PANTHER" id="PTHR24421">
    <property type="entry name" value="NITRATE/NITRITE SENSOR PROTEIN NARX-RELATED"/>
    <property type="match status" value="1"/>
</dbReference>
<protein>
    <recommendedName>
        <fullName evidence="2">histidine kinase</fullName>
        <ecNumber evidence="2">2.7.13.3</ecNumber>
    </recommendedName>
</protein>
<comment type="catalytic activity">
    <reaction evidence="1">
        <text>ATP + protein L-histidine = ADP + protein N-phospho-L-histidine.</text>
        <dbReference type="EC" id="2.7.13.3"/>
    </reaction>
</comment>
<dbReference type="GO" id="GO:0016020">
    <property type="term" value="C:membrane"/>
    <property type="evidence" value="ECO:0007669"/>
    <property type="project" value="InterPro"/>
</dbReference>
<feature type="transmembrane region" description="Helical" evidence="9">
    <location>
        <begin position="167"/>
        <end position="188"/>
    </location>
</feature>
<dbReference type="Pfam" id="PF07730">
    <property type="entry name" value="HisKA_3"/>
    <property type="match status" value="1"/>
</dbReference>
<dbReference type="EMBL" id="QEOP01000002">
    <property type="protein sequence ID" value="PVZ94735.1"/>
    <property type="molecule type" value="Genomic_DNA"/>
</dbReference>
<keyword evidence="4" id="KW-0808">Transferase</keyword>
<evidence type="ECO:0000313" key="12">
    <source>
        <dbReference type="EMBL" id="PVZ94735.1"/>
    </source>
</evidence>
<dbReference type="GO" id="GO:0046983">
    <property type="term" value="F:protein dimerization activity"/>
    <property type="evidence" value="ECO:0007669"/>
    <property type="project" value="InterPro"/>
</dbReference>
<evidence type="ECO:0000256" key="2">
    <source>
        <dbReference type="ARBA" id="ARBA00012438"/>
    </source>
</evidence>
<proteinExistence type="predicted"/>
<evidence type="ECO:0000259" key="10">
    <source>
        <dbReference type="Pfam" id="PF02518"/>
    </source>
</evidence>